<dbReference type="Gene3D" id="3.30.479.30">
    <property type="entry name" value="Band 7 domain"/>
    <property type="match status" value="1"/>
</dbReference>
<organism evidence="8 9">
    <name type="scientific">Parvularcula lutaonensis</name>
    <dbReference type="NCBI Taxonomy" id="491923"/>
    <lineage>
        <taxon>Bacteria</taxon>
        <taxon>Pseudomonadati</taxon>
        <taxon>Pseudomonadota</taxon>
        <taxon>Alphaproteobacteria</taxon>
        <taxon>Parvularculales</taxon>
        <taxon>Parvularculaceae</taxon>
        <taxon>Parvularcula</taxon>
    </lineage>
</organism>
<evidence type="ECO:0000256" key="5">
    <source>
        <dbReference type="ARBA" id="ARBA00023136"/>
    </source>
</evidence>
<dbReference type="RefSeq" id="WP_189573058.1">
    <property type="nucleotide sequence ID" value="NZ_BMXU01000001.1"/>
</dbReference>
<evidence type="ECO:0000256" key="4">
    <source>
        <dbReference type="ARBA" id="ARBA00022989"/>
    </source>
</evidence>
<dbReference type="Proteomes" id="UP001595607">
    <property type="component" value="Unassembled WGS sequence"/>
</dbReference>
<dbReference type="CDD" id="cd03405">
    <property type="entry name" value="SPFH_HflC"/>
    <property type="match status" value="1"/>
</dbReference>
<gene>
    <name evidence="8" type="primary">hflC</name>
    <name evidence="8" type="ORF">ACFONP_02770</name>
</gene>
<evidence type="ECO:0000259" key="7">
    <source>
        <dbReference type="SMART" id="SM00244"/>
    </source>
</evidence>
<comment type="caution">
    <text evidence="8">The sequence shown here is derived from an EMBL/GenBank/DDBJ whole genome shotgun (WGS) entry which is preliminary data.</text>
</comment>
<dbReference type="InterPro" id="IPR001107">
    <property type="entry name" value="Band_7"/>
</dbReference>
<comment type="similarity">
    <text evidence="2 6">Belongs to the band 7/mec-2 family. HflC subfamily.</text>
</comment>
<dbReference type="SUPFAM" id="SSF117892">
    <property type="entry name" value="Band 7/SPFH domain"/>
    <property type="match status" value="1"/>
</dbReference>
<dbReference type="EMBL" id="JBHRVA010000002">
    <property type="protein sequence ID" value="MFC3301656.1"/>
    <property type="molecule type" value="Genomic_DNA"/>
</dbReference>
<dbReference type="PANTHER" id="PTHR42911">
    <property type="entry name" value="MODULATOR OF FTSH PROTEASE HFLC"/>
    <property type="match status" value="1"/>
</dbReference>
<feature type="domain" description="Band 7" evidence="7">
    <location>
        <begin position="21"/>
        <end position="192"/>
    </location>
</feature>
<keyword evidence="8" id="KW-0645">Protease</keyword>
<evidence type="ECO:0000256" key="2">
    <source>
        <dbReference type="ARBA" id="ARBA00007862"/>
    </source>
</evidence>
<keyword evidence="3" id="KW-0812">Transmembrane</keyword>
<sequence>MNRILTVIVALAVIAGIAASFFFFTVREDQQAIVLQFGDPVAQVDSEDAGLHTKLPWQNVVKFDAKNLNYDADPVEVIVANEERLLVDAFVRYRIADQLLYFQRLSGGSDDAVAMRNRFNSRIGAVLNEAIRQVLGEVQIKDIITERRGELMAAIQKAVAEEARQLGVEIIDVRIRQADFPEENAQNVYARMSSDYNQQAQRIRADGERRAREIRAAADKQAVQIIAQADEESQRIRGAADAERNAIFADAYTRDPEFFAFYRSLTAYEKALQDGETTIILSPESEFFRYFNSQRGQ</sequence>
<keyword evidence="8" id="KW-0378">Hydrolase</keyword>
<dbReference type="NCBIfam" id="TIGR01932">
    <property type="entry name" value="hflC"/>
    <property type="match status" value="1"/>
</dbReference>
<dbReference type="GO" id="GO:0008233">
    <property type="term" value="F:peptidase activity"/>
    <property type="evidence" value="ECO:0007669"/>
    <property type="project" value="UniProtKB-KW"/>
</dbReference>
<dbReference type="Pfam" id="PF01145">
    <property type="entry name" value="Band_7"/>
    <property type="match status" value="1"/>
</dbReference>
<evidence type="ECO:0000313" key="9">
    <source>
        <dbReference type="Proteomes" id="UP001595607"/>
    </source>
</evidence>
<keyword evidence="4" id="KW-1133">Transmembrane helix</keyword>
<accession>A0ABV7MBD9</accession>
<keyword evidence="5" id="KW-0472">Membrane</keyword>
<keyword evidence="9" id="KW-1185">Reference proteome</keyword>
<name>A0ABV7MBD9_9PROT</name>
<dbReference type="GO" id="GO:0006508">
    <property type="term" value="P:proteolysis"/>
    <property type="evidence" value="ECO:0007669"/>
    <property type="project" value="UniProtKB-KW"/>
</dbReference>
<dbReference type="SMART" id="SM00244">
    <property type="entry name" value="PHB"/>
    <property type="match status" value="1"/>
</dbReference>
<protein>
    <recommendedName>
        <fullName evidence="6">Protein HflC</fullName>
    </recommendedName>
</protein>
<evidence type="ECO:0000256" key="3">
    <source>
        <dbReference type="ARBA" id="ARBA00022692"/>
    </source>
</evidence>
<proteinExistence type="inferred from homology"/>
<reference evidence="9" key="1">
    <citation type="journal article" date="2019" name="Int. J. Syst. Evol. Microbiol.">
        <title>The Global Catalogue of Microorganisms (GCM) 10K type strain sequencing project: providing services to taxonomists for standard genome sequencing and annotation.</title>
        <authorList>
            <consortium name="The Broad Institute Genomics Platform"/>
            <consortium name="The Broad Institute Genome Sequencing Center for Infectious Disease"/>
            <person name="Wu L."/>
            <person name="Ma J."/>
        </authorList>
    </citation>
    <scope>NUCLEOTIDE SEQUENCE [LARGE SCALE GENOMIC DNA]</scope>
    <source>
        <strain evidence="9">KCTC 22245</strain>
    </source>
</reference>
<dbReference type="PIRSF" id="PIRSF005651">
    <property type="entry name" value="HflC"/>
    <property type="match status" value="1"/>
</dbReference>
<evidence type="ECO:0000256" key="6">
    <source>
        <dbReference type="PIRNR" id="PIRNR005651"/>
    </source>
</evidence>
<comment type="subcellular location">
    <subcellularLocation>
        <location evidence="1">Membrane</location>
        <topology evidence="1">Single-pass membrane protein</topology>
    </subcellularLocation>
</comment>
<comment type="function">
    <text evidence="6">HflC and HflK could regulate a protease.</text>
</comment>
<dbReference type="InterPro" id="IPR010200">
    <property type="entry name" value="HflC"/>
</dbReference>
<dbReference type="PANTHER" id="PTHR42911:SF1">
    <property type="entry name" value="MODULATOR OF FTSH PROTEASE HFLC"/>
    <property type="match status" value="1"/>
</dbReference>
<evidence type="ECO:0000256" key="1">
    <source>
        <dbReference type="ARBA" id="ARBA00004167"/>
    </source>
</evidence>
<dbReference type="InterPro" id="IPR036013">
    <property type="entry name" value="Band_7/SPFH_dom_sf"/>
</dbReference>
<evidence type="ECO:0000313" key="8">
    <source>
        <dbReference type="EMBL" id="MFC3301656.1"/>
    </source>
</evidence>